<evidence type="ECO:0000256" key="1">
    <source>
        <dbReference type="ARBA" id="ARBA00004370"/>
    </source>
</evidence>
<dbReference type="AlphaFoldDB" id="A0A6C0BCN0"/>
<dbReference type="EMBL" id="MN739120">
    <property type="protein sequence ID" value="QHS89876.1"/>
    <property type="molecule type" value="Genomic_DNA"/>
</dbReference>
<accession>A0A6C0BCN0</accession>
<keyword evidence="2" id="KW-0472">Membrane</keyword>
<evidence type="ECO:0000256" key="3">
    <source>
        <dbReference type="ARBA" id="ARBA00023288"/>
    </source>
</evidence>
<dbReference type="InterPro" id="IPR004241">
    <property type="entry name" value="Atg8-like"/>
</dbReference>
<dbReference type="PANTHER" id="PTHR10969">
    <property type="entry name" value="MICROTUBULE-ASSOCIATED PROTEINS 1A/1B LIGHT CHAIN 3-RELATED"/>
    <property type="match status" value="1"/>
</dbReference>
<keyword evidence="3" id="KW-0449">Lipoprotein</keyword>
<evidence type="ECO:0000313" key="4">
    <source>
        <dbReference type="EMBL" id="QHS89876.1"/>
    </source>
</evidence>
<proteinExistence type="predicted"/>
<dbReference type="SUPFAM" id="SSF54236">
    <property type="entry name" value="Ubiquitin-like"/>
    <property type="match status" value="1"/>
</dbReference>
<dbReference type="InterPro" id="IPR029071">
    <property type="entry name" value="Ubiquitin-like_domsf"/>
</dbReference>
<evidence type="ECO:0000256" key="2">
    <source>
        <dbReference type="ARBA" id="ARBA00023136"/>
    </source>
</evidence>
<reference evidence="4" key="1">
    <citation type="journal article" date="2020" name="Nature">
        <title>Giant virus diversity and host interactions through global metagenomics.</title>
        <authorList>
            <person name="Schulz F."/>
            <person name="Roux S."/>
            <person name="Paez-Espino D."/>
            <person name="Jungbluth S."/>
            <person name="Walsh D.A."/>
            <person name="Denef V.J."/>
            <person name="McMahon K.D."/>
            <person name="Konstantinidis K.T."/>
            <person name="Eloe-Fadrosh E.A."/>
            <person name="Kyrpides N.C."/>
            <person name="Woyke T."/>
        </authorList>
    </citation>
    <scope>NUCLEOTIDE SEQUENCE</scope>
    <source>
        <strain evidence="4">GVMAG-M-3300010160-4</strain>
    </source>
</reference>
<evidence type="ECO:0008006" key="5">
    <source>
        <dbReference type="Google" id="ProtNLM"/>
    </source>
</evidence>
<organism evidence="4">
    <name type="scientific">viral metagenome</name>
    <dbReference type="NCBI Taxonomy" id="1070528"/>
    <lineage>
        <taxon>unclassified sequences</taxon>
        <taxon>metagenomes</taxon>
        <taxon>organismal metagenomes</taxon>
    </lineage>
</organism>
<dbReference type="GO" id="GO:0016020">
    <property type="term" value="C:membrane"/>
    <property type="evidence" value="ECO:0007669"/>
    <property type="project" value="UniProtKB-SubCell"/>
</dbReference>
<name>A0A6C0BCN0_9ZZZZ</name>
<sequence>MKLSPEKAIFLFIDGKLLHSNSSIHEVYHLYRERDGFLYVKYSEENVFGN</sequence>
<dbReference type="Pfam" id="PF02991">
    <property type="entry name" value="ATG8"/>
    <property type="match status" value="1"/>
</dbReference>
<comment type="subcellular location">
    <subcellularLocation>
        <location evidence="1">Membrane</location>
    </subcellularLocation>
</comment>
<dbReference type="Gene3D" id="3.10.20.90">
    <property type="entry name" value="Phosphatidylinositol 3-kinase Catalytic Subunit, Chain A, domain 1"/>
    <property type="match status" value="1"/>
</dbReference>
<protein>
    <recommendedName>
        <fullName evidence="5">Autophagy-related protein</fullName>
    </recommendedName>
</protein>